<organism evidence="2 3">
    <name type="scientific">Lates japonicus</name>
    <name type="common">Japanese lates</name>
    <dbReference type="NCBI Taxonomy" id="270547"/>
    <lineage>
        <taxon>Eukaryota</taxon>
        <taxon>Metazoa</taxon>
        <taxon>Chordata</taxon>
        <taxon>Craniata</taxon>
        <taxon>Vertebrata</taxon>
        <taxon>Euteleostomi</taxon>
        <taxon>Actinopterygii</taxon>
        <taxon>Neopterygii</taxon>
        <taxon>Teleostei</taxon>
        <taxon>Neoteleostei</taxon>
        <taxon>Acanthomorphata</taxon>
        <taxon>Carangaria</taxon>
        <taxon>Carangaria incertae sedis</taxon>
        <taxon>Centropomidae</taxon>
        <taxon>Lates</taxon>
    </lineage>
</organism>
<proteinExistence type="predicted"/>
<feature type="region of interest" description="Disordered" evidence="1">
    <location>
        <begin position="190"/>
        <end position="250"/>
    </location>
</feature>
<sequence length="296" mass="32403">MSSGVNVKVISQRQSDAGVSSSLPLPRSMLPLSKMDPKQQYSGLPNPTVHYQHAAKRQPSYSSSSVSSGPAELLRGAALKNHLLQQKSSVYSHRSPAATERSDGTCSAYSSPQVPKREVPRSKDTLDLRNSMLTQKALRDLQLRRNVNKNWTFGKYRLRSVDNADDDDALCRVPANVQQIQGRGRHLFTKSATNGNEISAVSTGGTGNSQKEMRNISNQERGASEGQVSSDKSKSSYQTFNMPRRGSEPGKVNMAAVAPFRFRFQIHEDTDASLDDLSDCSSDSMEVCCDDLGESV</sequence>
<feature type="compositionally biased region" description="Polar residues" evidence="1">
    <location>
        <begin position="1"/>
        <end position="19"/>
    </location>
</feature>
<comment type="caution">
    <text evidence="2">The sequence shown here is derived from an EMBL/GenBank/DDBJ whole genome shotgun (WGS) entry which is preliminary data.</text>
</comment>
<gene>
    <name evidence="2" type="ORF">AKAME5_001466100</name>
</gene>
<protein>
    <submittedName>
        <fullName evidence="2">Neuron navigator 1 isoform X1</fullName>
    </submittedName>
</protein>
<feature type="region of interest" description="Disordered" evidence="1">
    <location>
        <begin position="1"/>
        <end position="70"/>
    </location>
</feature>
<feature type="compositionally biased region" description="Low complexity" evidence="1">
    <location>
        <begin position="20"/>
        <end position="33"/>
    </location>
</feature>
<reference evidence="2" key="1">
    <citation type="submission" date="2022-08" db="EMBL/GenBank/DDBJ databases">
        <title>Genome sequencing of akame (Lates japonicus).</title>
        <authorList>
            <person name="Hashiguchi Y."/>
            <person name="Takahashi H."/>
        </authorList>
    </citation>
    <scope>NUCLEOTIDE SEQUENCE</scope>
    <source>
        <strain evidence="2">Kochi</strain>
    </source>
</reference>
<feature type="region of interest" description="Disordered" evidence="1">
    <location>
        <begin position="85"/>
        <end position="122"/>
    </location>
</feature>
<feature type="compositionally biased region" description="Polar residues" evidence="1">
    <location>
        <begin position="215"/>
        <end position="241"/>
    </location>
</feature>
<accession>A0AAD3N0T4</accession>
<dbReference type="Proteomes" id="UP001279410">
    <property type="component" value="Unassembled WGS sequence"/>
</dbReference>
<feature type="compositionally biased region" description="Polar residues" evidence="1">
    <location>
        <begin position="104"/>
        <end position="113"/>
    </location>
</feature>
<feature type="compositionally biased region" description="Polar residues" evidence="1">
    <location>
        <begin position="190"/>
        <end position="203"/>
    </location>
</feature>
<evidence type="ECO:0000313" key="3">
    <source>
        <dbReference type="Proteomes" id="UP001279410"/>
    </source>
</evidence>
<keyword evidence="3" id="KW-1185">Reference proteome</keyword>
<dbReference type="EMBL" id="BRZM01000057">
    <property type="protein sequence ID" value="GLD63006.1"/>
    <property type="molecule type" value="Genomic_DNA"/>
</dbReference>
<evidence type="ECO:0000256" key="1">
    <source>
        <dbReference type="SAM" id="MobiDB-lite"/>
    </source>
</evidence>
<dbReference type="AlphaFoldDB" id="A0AAD3N0T4"/>
<name>A0AAD3N0T4_LATJO</name>
<evidence type="ECO:0000313" key="2">
    <source>
        <dbReference type="EMBL" id="GLD63006.1"/>
    </source>
</evidence>